<evidence type="ECO:0008006" key="3">
    <source>
        <dbReference type="Google" id="ProtNLM"/>
    </source>
</evidence>
<evidence type="ECO:0000313" key="2">
    <source>
        <dbReference type="Proteomes" id="UP000799779"/>
    </source>
</evidence>
<proteinExistence type="predicted"/>
<dbReference type="AlphaFoldDB" id="A0A6A5WGW7"/>
<sequence>MSDNASANNWNEATGGTLTTLPVEAFDNILKNADFFEVYRLKGINNFWKDRIEYLMGLDWMKKKMYLMAEDTPAPTTKYNDGDDTLSTSFCIACGEVHDKSVFDSFHPVLRGLRDLDICFTVDESGILVVGLFDRNADDEIDVLAWYRSRAILRYLVSIGIKKLQDFSGNLFMQPACSGIRMKPQTYSDLRPYTRTVGGVLRAIAIQCYFYLELPNRILFQTLVEHYQQQNNSPTAAVAEAAVFREIGQLHHTLNAALFSNRMRTEYFQGLLRKFP</sequence>
<accession>A0A6A5WGW7</accession>
<reference evidence="1" key="1">
    <citation type="journal article" date="2020" name="Stud. Mycol.">
        <title>101 Dothideomycetes genomes: a test case for predicting lifestyles and emergence of pathogens.</title>
        <authorList>
            <person name="Haridas S."/>
            <person name="Albert R."/>
            <person name="Binder M."/>
            <person name="Bloem J."/>
            <person name="Labutti K."/>
            <person name="Salamov A."/>
            <person name="Andreopoulos B."/>
            <person name="Baker S."/>
            <person name="Barry K."/>
            <person name="Bills G."/>
            <person name="Bluhm B."/>
            <person name="Cannon C."/>
            <person name="Castanera R."/>
            <person name="Culley D."/>
            <person name="Daum C."/>
            <person name="Ezra D."/>
            <person name="Gonzalez J."/>
            <person name="Henrissat B."/>
            <person name="Kuo A."/>
            <person name="Liang C."/>
            <person name="Lipzen A."/>
            <person name="Lutzoni F."/>
            <person name="Magnuson J."/>
            <person name="Mondo S."/>
            <person name="Nolan M."/>
            <person name="Ohm R."/>
            <person name="Pangilinan J."/>
            <person name="Park H.-J."/>
            <person name="Ramirez L."/>
            <person name="Alfaro M."/>
            <person name="Sun H."/>
            <person name="Tritt A."/>
            <person name="Yoshinaga Y."/>
            <person name="Zwiers L.-H."/>
            <person name="Turgeon B."/>
            <person name="Goodwin S."/>
            <person name="Spatafora J."/>
            <person name="Crous P."/>
            <person name="Grigoriev I."/>
        </authorList>
    </citation>
    <scope>NUCLEOTIDE SEQUENCE</scope>
    <source>
        <strain evidence="1">CBS 123094</strain>
    </source>
</reference>
<keyword evidence="2" id="KW-1185">Reference proteome</keyword>
<evidence type="ECO:0000313" key="1">
    <source>
        <dbReference type="EMBL" id="KAF1996916.1"/>
    </source>
</evidence>
<dbReference type="Proteomes" id="UP000799779">
    <property type="component" value="Unassembled WGS sequence"/>
</dbReference>
<dbReference type="EMBL" id="ML977619">
    <property type="protein sequence ID" value="KAF1996916.1"/>
    <property type="molecule type" value="Genomic_DNA"/>
</dbReference>
<name>A0A6A5WGW7_9PLEO</name>
<organism evidence="1 2">
    <name type="scientific">Amniculicola lignicola CBS 123094</name>
    <dbReference type="NCBI Taxonomy" id="1392246"/>
    <lineage>
        <taxon>Eukaryota</taxon>
        <taxon>Fungi</taxon>
        <taxon>Dikarya</taxon>
        <taxon>Ascomycota</taxon>
        <taxon>Pezizomycotina</taxon>
        <taxon>Dothideomycetes</taxon>
        <taxon>Pleosporomycetidae</taxon>
        <taxon>Pleosporales</taxon>
        <taxon>Amniculicolaceae</taxon>
        <taxon>Amniculicola</taxon>
    </lineage>
</organism>
<gene>
    <name evidence="1" type="ORF">P154DRAFT_622854</name>
</gene>
<protein>
    <recommendedName>
        <fullName evidence="3">F-box domain-containing protein</fullName>
    </recommendedName>
</protein>